<dbReference type="EMBL" id="JASUBT010000013">
    <property type="protein sequence ID" value="MDL4937085.1"/>
    <property type="molecule type" value="Genomic_DNA"/>
</dbReference>
<sequence length="62" mass="7259">MEWNMSTEKELPRYDAYGRPLHRFEIGITYTVINKGNYLVCLLPGETEQIKPVIINAVRFDD</sequence>
<dbReference type="EMBL" id="JABXJK010000048">
    <property type="protein sequence ID" value="MBA0972781.1"/>
    <property type="molecule type" value="Genomic_DNA"/>
</dbReference>
<evidence type="ECO:0000313" key="2">
    <source>
        <dbReference type="EMBL" id="MDL4937085.1"/>
    </source>
</evidence>
<protein>
    <submittedName>
        <fullName evidence="1">Uncharacterized protein</fullName>
    </submittedName>
</protein>
<dbReference type="Proteomes" id="UP001241571">
    <property type="component" value="Unassembled WGS sequence"/>
</dbReference>
<comment type="caution">
    <text evidence="1">The sequence shown here is derived from an EMBL/GenBank/DDBJ whole genome shotgun (WGS) entry which is preliminary data.</text>
</comment>
<evidence type="ECO:0000313" key="4">
    <source>
        <dbReference type="Proteomes" id="UP001241571"/>
    </source>
</evidence>
<reference evidence="1 3" key="1">
    <citation type="submission" date="2020-06" db="EMBL/GenBank/DDBJ databases">
        <title>Crossreactivity between MHC class I-restricted antigens from cancer cells and an enterococcal bacteriophage.</title>
        <authorList>
            <person name="Fluckiger A."/>
            <person name="Daillere R."/>
            <person name="Sassi M."/>
            <person name="Cattoir V."/>
            <person name="Kroemer G."/>
            <person name="Zitvogel L."/>
        </authorList>
    </citation>
    <scope>NUCLEOTIDE SEQUENCE [LARGE SCALE GENOMIC DNA]</scope>
    <source>
        <strain evidence="1 3">EG4</strain>
    </source>
</reference>
<dbReference type="RefSeq" id="WP_103301188.1">
    <property type="nucleotide sequence ID" value="NZ_CAKOCH010000018.1"/>
</dbReference>
<name>A0ABD4HN27_ENTGA</name>
<reference evidence="2 4" key="2">
    <citation type="submission" date="2023-06" db="EMBL/GenBank/DDBJ databases">
        <title>Acute promotion of culturable opportunistic pathogens and persistent increase of antibiotic resistance following antibiotic exposure in mouse gut microbiota.</title>
        <authorList>
            <person name="Li L."/>
            <person name="Wang B."/>
            <person name="Sun Y."/>
            <person name="Wang M."/>
            <person name="Xu H."/>
        </authorList>
    </citation>
    <scope>NUCLEOTIDE SEQUENCE [LARGE SCALE GENOMIC DNA]</scope>
    <source>
        <strain evidence="2 4">CRI2_2</strain>
    </source>
</reference>
<gene>
    <name evidence="1" type="ORF">HWH42_09340</name>
    <name evidence="2" type="ORF">QRX88_15375</name>
</gene>
<dbReference type="Proteomes" id="UP000571857">
    <property type="component" value="Unassembled WGS sequence"/>
</dbReference>
<organism evidence="1 3">
    <name type="scientific">Enterococcus gallinarum</name>
    <dbReference type="NCBI Taxonomy" id="1353"/>
    <lineage>
        <taxon>Bacteria</taxon>
        <taxon>Bacillati</taxon>
        <taxon>Bacillota</taxon>
        <taxon>Bacilli</taxon>
        <taxon>Lactobacillales</taxon>
        <taxon>Enterococcaceae</taxon>
        <taxon>Enterococcus</taxon>
    </lineage>
</organism>
<evidence type="ECO:0000313" key="3">
    <source>
        <dbReference type="Proteomes" id="UP000571857"/>
    </source>
</evidence>
<accession>A0ABD4HN27</accession>
<dbReference type="AlphaFoldDB" id="A0ABD4HN27"/>
<evidence type="ECO:0000313" key="1">
    <source>
        <dbReference type="EMBL" id="MBA0972781.1"/>
    </source>
</evidence>
<proteinExistence type="predicted"/>